<reference evidence="1" key="1">
    <citation type="journal article" date="2020" name="Stud. Mycol.">
        <title>101 Dothideomycetes genomes: a test case for predicting lifestyles and emergence of pathogens.</title>
        <authorList>
            <person name="Haridas S."/>
            <person name="Albert R."/>
            <person name="Binder M."/>
            <person name="Bloem J."/>
            <person name="Labutti K."/>
            <person name="Salamov A."/>
            <person name="Andreopoulos B."/>
            <person name="Baker S."/>
            <person name="Barry K."/>
            <person name="Bills G."/>
            <person name="Bluhm B."/>
            <person name="Cannon C."/>
            <person name="Castanera R."/>
            <person name="Culley D."/>
            <person name="Daum C."/>
            <person name="Ezra D."/>
            <person name="Gonzalez J."/>
            <person name="Henrissat B."/>
            <person name="Kuo A."/>
            <person name="Liang C."/>
            <person name="Lipzen A."/>
            <person name="Lutzoni F."/>
            <person name="Magnuson J."/>
            <person name="Mondo S."/>
            <person name="Nolan M."/>
            <person name="Ohm R."/>
            <person name="Pangilinan J."/>
            <person name="Park H.-J."/>
            <person name="Ramirez L."/>
            <person name="Alfaro M."/>
            <person name="Sun H."/>
            <person name="Tritt A."/>
            <person name="Yoshinaga Y."/>
            <person name="Zwiers L.-H."/>
            <person name="Turgeon B."/>
            <person name="Goodwin S."/>
            <person name="Spatafora J."/>
            <person name="Crous P."/>
            <person name="Grigoriev I."/>
        </authorList>
    </citation>
    <scope>NUCLEOTIDE SEQUENCE</scope>
    <source>
        <strain evidence="1">CBS 379.55</strain>
    </source>
</reference>
<gene>
    <name evidence="1" type="ORF">EI97DRAFT_384059</name>
</gene>
<dbReference type="EMBL" id="ML986512">
    <property type="protein sequence ID" value="KAF2273236.1"/>
    <property type="molecule type" value="Genomic_DNA"/>
</dbReference>
<protein>
    <submittedName>
        <fullName evidence="1">Uncharacterized protein</fullName>
    </submittedName>
</protein>
<dbReference type="OrthoDB" id="5302289at2759"/>
<proteinExistence type="predicted"/>
<dbReference type="RefSeq" id="XP_033650775.1">
    <property type="nucleotide sequence ID" value="XM_033795945.1"/>
</dbReference>
<dbReference type="GeneID" id="54549120"/>
<evidence type="ECO:0000313" key="1">
    <source>
        <dbReference type="EMBL" id="KAF2273236.1"/>
    </source>
</evidence>
<dbReference type="Proteomes" id="UP000800097">
    <property type="component" value="Unassembled WGS sequence"/>
</dbReference>
<evidence type="ECO:0000313" key="2">
    <source>
        <dbReference type="Proteomes" id="UP000800097"/>
    </source>
</evidence>
<accession>A0A6A6JC74</accession>
<sequence length="93" mass="10851">MGGHAEYIDGFGRLTLSQAVYIAQNSEGGVDQRLANHLERKLSEVWRKLQAQPNSYVFPDDEFALFNYYKSRFEDSDVVRNATKRYWDNRGRS</sequence>
<dbReference type="AlphaFoldDB" id="A0A6A6JC74"/>
<keyword evidence="2" id="KW-1185">Reference proteome</keyword>
<organism evidence="1 2">
    <name type="scientific">Westerdykella ornata</name>
    <dbReference type="NCBI Taxonomy" id="318751"/>
    <lineage>
        <taxon>Eukaryota</taxon>
        <taxon>Fungi</taxon>
        <taxon>Dikarya</taxon>
        <taxon>Ascomycota</taxon>
        <taxon>Pezizomycotina</taxon>
        <taxon>Dothideomycetes</taxon>
        <taxon>Pleosporomycetidae</taxon>
        <taxon>Pleosporales</taxon>
        <taxon>Sporormiaceae</taxon>
        <taxon>Westerdykella</taxon>
    </lineage>
</organism>
<name>A0A6A6JC74_WESOR</name>